<gene>
    <name evidence="1" type="ORF">SDC9_86813</name>
</gene>
<name>A0A644ZNA0_9ZZZZ</name>
<sequence length="170" mass="18648">MSILRSPGFSSNSTSEASGSTATVTVEVWMRPPDSVSGTRWTRWTPLSNLSREYAPAPSIIKEISLTPPSSVSFKFAISTFQPFVSAYMEYMRVREPAKSAASSPPTPALISMMTFFSSLGSFGSRRILSSPSRRSISSLAESYSSWAISRKPGSCIRFFAPSRSCSRFR</sequence>
<dbReference type="EMBL" id="VSSQ01008902">
    <property type="protein sequence ID" value="MPM40173.1"/>
    <property type="molecule type" value="Genomic_DNA"/>
</dbReference>
<evidence type="ECO:0000313" key="1">
    <source>
        <dbReference type="EMBL" id="MPM40173.1"/>
    </source>
</evidence>
<organism evidence="1">
    <name type="scientific">bioreactor metagenome</name>
    <dbReference type="NCBI Taxonomy" id="1076179"/>
    <lineage>
        <taxon>unclassified sequences</taxon>
        <taxon>metagenomes</taxon>
        <taxon>ecological metagenomes</taxon>
    </lineage>
</organism>
<reference evidence="1" key="1">
    <citation type="submission" date="2019-08" db="EMBL/GenBank/DDBJ databases">
        <authorList>
            <person name="Kucharzyk K."/>
            <person name="Murdoch R.W."/>
            <person name="Higgins S."/>
            <person name="Loffler F."/>
        </authorList>
    </citation>
    <scope>NUCLEOTIDE SEQUENCE</scope>
</reference>
<accession>A0A644ZNA0</accession>
<dbReference type="AlphaFoldDB" id="A0A644ZNA0"/>
<proteinExistence type="predicted"/>
<protein>
    <submittedName>
        <fullName evidence="1">Uncharacterized protein</fullName>
    </submittedName>
</protein>
<comment type="caution">
    <text evidence="1">The sequence shown here is derived from an EMBL/GenBank/DDBJ whole genome shotgun (WGS) entry which is preliminary data.</text>
</comment>